<dbReference type="GO" id="GO:0008395">
    <property type="term" value="F:steroid hydroxylase activity"/>
    <property type="evidence" value="ECO:0000318"/>
    <property type="project" value="GO_Central"/>
</dbReference>
<dbReference type="GeneID" id="115921161"/>
<evidence type="ECO:0000313" key="17">
    <source>
        <dbReference type="Proteomes" id="UP000007110"/>
    </source>
</evidence>
<keyword evidence="11 14" id="KW-0503">Monooxygenase</keyword>
<keyword evidence="17" id="KW-1185">Reference proteome</keyword>
<reference evidence="17" key="1">
    <citation type="submission" date="2015-02" db="EMBL/GenBank/DDBJ databases">
        <title>Genome sequencing for Strongylocentrotus purpuratus.</title>
        <authorList>
            <person name="Murali S."/>
            <person name="Liu Y."/>
            <person name="Vee V."/>
            <person name="English A."/>
            <person name="Wang M."/>
            <person name="Skinner E."/>
            <person name="Han Y."/>
            <person name="Muzny D.M."/>
            <person name="Worley K.C."/>
            <person name="Gibbs R.A."/>
        </authorList>
    </citation>
    <scope>NUCLEOTIDE SEQUENCE</scope>
</reference>
<dbReference type="FunFam" id="1.10.630.10:FF:000238">
    <property type="entry name" value="Cytochrome P450 2A6"/>
    <property type="match status" value="1"/>
</dbReference>
<evidence type="ECO:0000256" key="3">
    <source>
        <dbReference type="ARBA" id="ARBA00004406"/>
    </source>
</evidence>
<keyword evidence="6 13" id="KW-0479">Metal-binding</keyword>
<dbReference type="GO" id="GO:0005506">
    <property type="term" value="F:iron ion binding"/>
    <property type="evidence" value="ECO:0007669"/>
    <property type="project" value="InterPro"/>
</dbReference>
<dbReference type="InterPro" id="IPR036396">
    <property type="entry name" value="Cyt_P450_sf"/>
</dbReference>
<dbReference type="Pfam" id="PF00067">
    <property type="entry name" value="p450"/>
    <property type="match status" value="1"/>
</dbReference>
<dbReference type="GO" id="GO:0008202">
    <property type="term" value="P:steroid metabolic process"/>
    <property type="evidence" value="ECO:0000318"/>
    <property type="project" value="GO_Central"/>
</dbReference>
<dbReference type="InterPro" id="IPR050182">
    <property type="entry name" value="Cytochrome_P450_fam2"/>
</dbReference>
<dbReference type="PANTHER" id="PTHR24300:SF397">
    <property type="entry name" value="CYTOCHROME P450 2U1"/>
    <property type="match status" value="1"/>
</dbReference>
<evidence type="ECO:0000256" key="7">
    <source>
        <dbReference type="ARBA" id="ARBA00022824"/>
    </source>
</evidence>
<dbReference type="GO" id="GO:0006082">
    <property type="term" value="P:organic acid metabolic process"/>
    <property type="evidence" value="ECO:0000318"/>
    <property type="project" value="GO_Central"/>
</dbReference>
<dbReference type="PRINTS" id="PR00463">
    <property type="entry name" value="EP450I"/>
</dbReference>
<dbReference type="InterPro" id="IPR002401">
    <property type="entry name" value="Cyt_P450_E_grp-I"/>
</dbReference>
<evidence type="ECO:0000256" key="6">
    <source>
        <dbReference type="ARBA" id="ARBA00022723"/>
    </source>
</evidence>
<dbReference type="InterPro" id="IPR017972">
    <property type="entry name" value="Cyt_P450_CS"/>
</dbReference>
<comment type="similarity">
    <text evidence="4 14">Belongs to the cytochrome P450 family.</text>
</comment>
<dbReference type="Gene3D" id="1.10.630.10">
    <property type="entry name" value="Cytochrome P450"/>
    <property type="match status" value="1"/>
</dbReference>
<dbReference type="KEGG" id="spu:115921161"/>
<dbReference type="GO" id="GO:0006805">
    <property type="term" value="P:xenobiotic metabolic process"/>
    <property type="evidence" value="ECO:0000318"/>
    <property type="project" value="GO_Central"/>
</dbReference>
<dbReference type="InParanoid" id="A0A7M7NBV5"/>
<dbReference type="AlphaFoldDB" id="A0A7M7NBV5"/>
<keyword evidence="7" id="KW-0256">Endoplasmic reticulum</keyword>
<keyword evidence="5 13" id="KW-0349">Heme</keyword>
<name>A0A7M7NBV5_STRPU</name>
<evidence type="ECO:0000256" key="5">
    <source>
        <dbReference type="ARBA" id="ARBA00022617"/>
    </source>
</evidence>
<dbReference type="Proteomes" id="UP000007110">
    <property type="component" value="Unassembled WGS sequence"/>
</dbReference>
<evidence type="ECO:0008006" key="18">
    <source>
        <dbReference type="Google" id="ProtNLM"/>
    </source>
</evidence>
<organism evidence="16 17">
    <name type="scientific">Strongylocentrotus purpuratus</name>
    <name type="common">Purple sea urchin</name>
    <dbReference type="NCBI Taxonomy" id="7668"/>
    <lineage>
        <taxon>Eukaryota</taxon>
        <taxon>Metazoa</taxon>
        <taxon>Echinodermata</taxon>
        <taxon>Eleutherozoa</taxon>
        <taxon>Echinozoa</taxon>
        <taxon>Echinoidea</taxon>
        <taxon>Euechinoidea</taxon>
        <taxon>Echinacea</taxon>
        <taxon>Camarodonta</taxon>
        <taxon>Echinidea</taxon>
        <taxon>Strongylocentrotidae</taxon>
        <taxon>Strongylocentrotus</taxon>
    </lineage>
</organism>
<protein>
    <recommendedName>
        <fullName evidence="18">Cytochrome P450</fullName>
    </recommendedName>
</protein>
<evidence type="ECO:0000256" key="4">
    <source>
        <dbReference type="ARBA" id="ARBA00010617"/>
    </source>
</evidence>
<evidence type="ECO:0000256" key="14">
    <source>
        <dbReference type="RuleBase" id="RU000461"/>
    </source>
</evidence>
<dbReference type="GO" id="GO:0020037">
    <property type="term" value="F:heme binding"/>
    <property type="evidence" value="ECO:0000318"/>
    <property type="project" value="GO_Central"/>
</dbReference>
<dbReference type="GO" id="GO:0005789">
    <property type="term" value="C:endoplasmic reticulum membrane"/>
    <property type="evidence" value="ECO:0007669"/>
    <property type="project" value="UniProtKB-SubCell"/>
</dbReference>
<evidence type="ECO:0000256" key="10">
    <source>
        <dbReference type="ARBA" id="ARBA00023004"/>
    </source>
</evidence>
<sequence length="547" mass="62535">MLEKLVSSSALALLSSSITSAVLLSSTFMLFAAYMLRNQRPTVKESEGKSAGDIGKWSLLTRGLARWRERLPPGPQAWPLLGDLPTLVKMGKEHGAGALTELARTYGGIYMIRLGWPGPRMIVISDGDLLREALIKQANIFSDRKVNGLISVSFPVEGSIAWQNGDPWKEHRRFMNRTLRTLGMGRSLMGKRINDECLNMCDYVDKLEGNPINPDQMMTTMTCNIMNAVALGKRYDFNDPRFVKLRRDCKEILDNLSNTSIYNMLPFLYHTRLCKRYREAVENVTIYVKNEVIEHDKSFNNNSLRDVIDYYLREVKRGSRVNDEEDDDDEKDQDHTCSFINDQFCWRGVLDLLIAGVDTTSNHTMWTMLHMAYYPEIQEKAQAQIDQVVGRDRLPTLDDQPRLPLVTAIAREVLRTSIGTTTVPHHTTQDTYLKEFFIPKGTQVLGNLWSLNHDPEVFEDPYVFRPSRFLAEDGSLQGLSDVKSFGIGPRKCPGEPMAQQECFLIMAILLHRYNLVFPEGDPIPDIRGRVKGMMLLPDKYRLRFIRR</sequence>
<evidence type="ECO:0000256" key="2">
    <source>
        <dbReference type="ARBA" id="ARBA00004174"/>
    </source>
</evidence>
<feature type="binding site" description="axial binding residue" evidence="13">
    <location>
        <position position="492"/>
    </location>
    <ligand>
        <name>heme</name>
        <dbReference type="ChEBI" id="CHEBI:30413"/>
    </ligand>
    <ligandPart>
        <name>Fe</name>
        <dbReference type="ChEBI" id="CHEBI:18248"/>
    </ligandPart>
</feature>
<evidence type="ECO:0000256" key="15">
    <source>
        <dbReference type="SAM" id="Phobius"/>
    </source>
</evidence>
<dbReference type="PRINTS" id="PR00385">
    <property type="entry name" value="P450"/>
</dbReference>
<keyword evidence="10 13" id="KW-0408">Iron</keyword>
<keyword evidence="8" id="KW-0492">Microsome</keyword>
<dbReference type="OrthoDB" id="10040682at2759"/>
<proteinExistence type="inferred from homology"/>
<keyword evidence="15" id="KW-1133">Transmembrane helix</keyword>
<dbReference type="OMA" id="MGKVQDQ"/>
<evidence type="ECO:0000256" key="12">
    <source>
        <dbReference type="ARBA" id="ARBA00023136"/>
    </source>
</evidence>
<evidence type="ECO:0000256" key="8">
    <source>
        <dbReference type="ARBA" id="ARBA00022848"/>
    </source>
</evidence>
<reference evidence="16" key="2">
    <citation type="submission" date="2021-01" db="UniProtKB">
        <authorList>
            <consortium name="EnsemblMetazoa"/>
        </authorList>
    </citation>
    <scope>IDENTIFICATION</scope>
</reference>
<keyword evidence="9 14" id="KW-0560">Oxidoreductase</keyword>
<keyword evidence="12 15" id="KW-0472">Membrane</keyword>
<evidence type="ECO:0000256" key="1">
    <source>
        <dbReference type="ARBA" id="ARBA00001971"/>
    </source>
</evidence>
<comment type="subcellular location">
    <subcellularLocation>
        <location evidence="3">Endoplasmic reticulum membrane</location>
        <topology evidence="3">Peripheral membrane protein</topology>
    </subcellularLocation>
    <subcellularLocation>
        <location evidence="2">Microsome membrane</location>
        <topology evidence="2">Peripheral membrane protein</topology>
    </subcellularLocation>
</comment>
<dbReference type="EnsemblMetazoa" id="XM_030978337">
    <property type="protein sequence ID" value="XP_030834197"/>
    <property type="gene ID" value="LOC115921161"/>
</dbReference>
<dbReference type="PROSITE" id="PS00086">
    <property type="entry name" value="CYTOCHROME_P450"/>
    <property type="match status" value="1"/>
</dbReference>
<keyword evidence="15" id="KW-0812">Transmembrane</keyword>
<dbReference type="InterPro" id="IPR001128">
    <property type="entry name" value="Cyt_P450"/>
</dbReference>
<dbReference type="SUPFAM" id="SSF48264">
    <property type="entry name" value="Cytochrome P450"/>
    <property type="match status" value="1"/>
</dbReference>
<comment type="cofactor">
    <cofactor evidence="1 13">
        <name>heme</name>
        <dbReference type="ChEBI" id="CHEBI:30413"/>
    </cofactor>
</comment>
<dbReference type="GO" id="GO:0016712">
    <property type="term" value="F:oxidoreductase activity, acting on paired donors, with incorporation or reduction of molecular oxygen, reduced flavin or flavoprotein as one donor, and incorporation of one atom of oxygen"/>
    <property type="evidence" value="ECO:0000318"/>
    <property type="project" value="GO_Central"/>
</dbReference>
<dbReference type="RefSeq" id="XP_030834197.1">
    <property type="nucleotide sequence ID" value="XM_030978337.1"/>
</dbReference>
<evidence type="ECO:0000313" key="16">
    <source>
        <dbReference type="EnsemblMetazoa" id="XP_030834197"/>
    </source>
</evidence>
<evidence type="ECO:0000256" key="13">
    <source>
        <dbReference type="PIRSR" id="PIRSR602401-1"/>
    </source>
</evidence>
<dbReference type="PANTHER" id="PTHR24300">
    <property type="entry name" value="CYTOCHROME P450 508A4-RELATED"/>
    <property type="match status" value="1"/>
</dbReference>
<accession>A0A7M7NBV5</accession>
<evidence type="ECO:0000256" key="11">
    <source>
        <dbReference type="ARBA" id="ARBA00023033"/>
    </source>
</evidence>
<evidence type="ECO:0000256" key="9">
    <source>
        <dbReference type="ARBA" id="ARBA00023002"/>
    </source>
</evidence>
<dbReference type="GO" id="GO:0005737">
    <property type="term" value="C:cytoplasm"/>
    <property type="evidence" value="ECO:0000318"/>
    <property type="project" value="GO_Central"/>
</dbReference>
<feature type="transmembrane region" description="Helical" evidence="15">
    <location>
        <begin position="12"/>
        <end position="36"/>
    </location>
</feature>